<dbReference type="EMBL" id="BGZK01000022">
    <property type="protein sequence ID" value="GBP06398.1"/>
    <property type="molecule type" value="Genomic_DNA"/>
</dbReference>
<evidence type="ECO:0000313" key="1">
    <source>
        <dbReference type="EMBL" id="GBP06398.1"/>
    </source>
</evidence>
<reference evidence="1 2" key="1">
    <citation type="journal article" date="2019" name="Commun. Biol.">
        <title>The bagworm genome reveals a unique fibroin gene that provides high tensile strength.</title>
        <authorList>
            <person name="Kono N."/>
            <person name="Nakamura H."/>
            <person name="Ohtoshi R."/>
            <person name="Tomita M."/>
            <person name="Numata K."/>
            <person name="Arakawa K."/>
        </authorList>
    </citation>
    <scope>NUCLEOTIDE SEQUENCE [LARGE SCALE GENOMIC DNA]</scope>
</reference>
<proteinExistence type="predicted"/>
<organism evidence="1 2">
    <name type="scientific">Eumeta variegata</name>
    <name type="common">Bagworm moth</name>
    <name type="synonym">Eumeta japonica</name>
    <dbReference type="NCBI Taxonomy" id="151549"/>
    <lineage>
        <taxon>Eukaryota</taxon>
        <taxon>Metazoa</taxon>
        <taxon>Ecdysozoa</taxon>
        <taxon>Arthropoda</taxon>
        <taxon>Hexapoda</taxon>
        <taxon>Insecta</taxon>
        <taxon>Pterygota</taxon>
        <taxon>Neoptera</taxon>
        <taxon>Endopterygota</taxon>
        <taxon>Lepidoptera</taxon>
        <taxon>Glossata</taxon>
        <taxon>Ditrysia</taxon>
        <taxon>Tineoidea</taxon>
        <taxon>Psychidae</taxon>
        <taxon>Oiketicinae</taxon>
        <taxon>Eumeta</taxon>
    </lineage>
</organism>
<gene>
    <name evidence="1" type="ORF">EVAR_4549_1</name>
</gene>
<name>A0A4C1SYZ1_EUMVA</name>
<sequence length="232" mass="26018">MDWVQSLKGRPLNIRAEGVRQNFTKSHLEGSGTTLETAAVKLVTKAPQWRKVETTGRTRKGRIALDLLIASFAGNSERQSFVRCIVPIDVSPLGSVPLLDKRNPFRIASSSVCRSRPVFSGTDEAAIRNRHRLLVCLRALARLSWTFVTESVTTLVSSTRPAGPAWETQLPRSDSLSLKLYNCGMVSLESEILFYRQSTMAEQGHWGHDPLGWIFVSLLQPNWRLPDRKTTM</sequence>
<dbReference type="OrthoDB" id="203908at2759"/>
<accession>A0A4C1SYZ1</accession>
<evidence type="ECO:0000313" key="2">
    <source>
        <dbReference type="Proteomes" id="UP000299102"/>
    </source>
</evidence>
<dbReference type="AlphaFoldDB" id="A0A4C1SYZ1"/>
<comment type="caution">
    <text evidence="1">The sequence shown here is derived from an EMBL/GenBank/DDBJ whole genome shotgun (WGS) entry which is preliminary data.</text>
</comment>
<keyword evidence="2" id="KW-1185">Reference proteome</keyword>
<dbReference type="Proteomes" id="UP000299102">
    <property type="component" value="Unassembled WGS sequence"/>
</dbReference>
<protein>
    <submittedName>
        <fullName evidence="1">Uncharacterized protein</fullName>
    </submittedName>
</protein>